<protein>
    <submittedName>
        <fullName evidence="8">Uncharacterized protein</fullName>
    </submittedName>
</protein>
<dbReference type="PROSITE" id="PS00292">
    <property type="entry name" value="CYCLINS"/>
    <property type="match status" value="1"/>
</dbReference>
<dbReference type="SMART" id="SM00385">
    <property type="entry name" value="CYCLIN"/>
    <property type="match status" value="2"/>
</dbReference>
<reference evidence="8" key="1">
    <citation type="submission" date="2021-01" db="EMBL/GenBank/DDBJ databases">
        <authorList>
            <person name="Corre E."/>
            <person name="Pelletier E."/>
            <person name="Niang G."/>
            <person name="Scheremetjew M."/>
            <person name="Finn R."/>
            <person name="Kale V."/>
            <person name="Holt S."/>
            <person name="Cochrane G."/>
            <person name="Meng A."/>
            <person name="Brown T."/>
            <person name="Cohen L."/>
        </authorList>
    </citation>
    <scope>NUCLEOTIDE SEQUENCE</scope>
    <source>
        <strain evidence="8">CCMP3107</strain>
    </source>
</reference>
<dbReference type="SUPFAM" id="SSF47954">
    <property type="entry name" value="Cyclin-like"/>
    <property type="match status" value="2"/>
</dbReference>
<organism evidence="8">
    <name type="scientific">Heterosigma akashiwo</name>
    <name type="common">Chromophytic alga</name>
    <name type="synonym">Heterosigma carterae</name>
    <dbReference type="NCBI Taxonomy" id="2829"/>
    <lineage>
        <taxon>Eukaryota</taxon>
        <taxon>Sar</taxon>
        <taxon>Stramenopiles</taxon>
        <taxon>Ochrophyta</taxon>
        <taxon>Raphidophyceae</taxon>
        <taxon>Chattonellales</taxon>
        <taxon>Chattonellaceae</taxon>
        <taxon>Heterosigma</taxon>
    </lineage>
</organism>
<dbReference type="InterPro" id="IPR039361">
    <property type="entry name" value="Cyclin"/>
</dbReference>
<dbReference type="InterPro" id="IPR006671">
    <property type="entry name" value="Cyclin_N"/>
</dbReference>
<dbReference type="Pfam" id="PF02984">
    <property type="entry name" value="Cyclin_C"/>
    <property type="match status" value="1"/>
</dbReference>
<evidence type="ECO:0000256" key="4">
    <source>
        <dbReference type="RuleBase" id="RU000383"/>
    </source>
</evidence>
<dbReference type="GO" id="GO:0051301">
    <property type="term" value="P:cell division"/>
    <property type="evidence" value="ECO:0007669"/>
    <property type="project" value="UniProtKB-KW"/>
</dbReference>
<dbReference type="SMART" id="SM01332">
    <property type="entry name" value="Cyclin_C"/>
    <property type="match status" value="1"/>
</dbReference>
<dbReference type="InterPro" id="IPR004367">
    <property type="entry name" value="Cyclin_C-dom"/>
</dbReference>
<dbReference type="Gene3D" id="1.10.472.10">
    <property type="entry name" value="Cyclin-like"/>
    <property type="match status" value="2"/>
</dbReference>
<dbReference type="PANTHER" id="PTHR10177">
    <property type="entry name" value="CYCLINS"/>
    <property type="match status" value="1"/>
</dbReference>
<evidence type="ECO:0000256" key="1">
    <source>
        <dbReference type="ARBA" id="ARBA00022618"/>
    </source>
</evidence>
<dbReference type="AlphaFoldDB" id="A0A6V1NEH1"/>
<comment type="similarity">
    <text evidence="4">Belongs to the cyclin family.</text>
</comment>
<evidence type="ECO:0000313" key="8">
    <source>
        <dbReference type="EMBL" id="CAE0623176.1"/>
    </source>
</evidence>
<dbReference type="CDD" id="cd20537">
    <property type="entry name" value="CYCLIN_CCNO-like_rpt2"/>
    <property type="match status" value="1"/>
</dbReference>
<feature type="domain" description="Cyclin-like" evidence="6">
    <location>
        <begin position="115"/>
        <end position="201"/>
    </location>
</feature>
<dbReference type="InterPro" id="IPR036915">
    <property type="entry name" value="Cyclin-like_sf"/>
</dbReference>
<name>A0A6V1NEH1_HETAK</name>
<evidence type="ECO:0000256" key="3">
    <source>
        <dbReference type="ARBA" id="ARBA00023306"/>
    </source>
</evidence>
<evidence type="ECO:0000256" key="2">
    <source>
        <dbReference type="ARBA" id="ARBA00023127"/>
    </source>
</evidence>
<dbReference type="InterPro" id="IPR013763">
    <property type="entry name" value="Cyclin-like_dom"/>
</dbReference>
<dbReference type="FunFam" id="1.10.472.10:FF:000001">
    <property type="entry name" value="G2/mitotic-specific cyclin"/>
    <property type="match status" value="1"/>
</dbReference>
<evidence type="ECO:0000259" key="6">
    <source>
        <dbReference type="SMART" id="SM00385"/>
    </source>
</evidence>
<evidence type="ECO:0000259" key="7">
    <source>
        <dbReference type="SMART" id="SM01332"/>
    </source>
</evidence>
<dbReference type="EMBL" id="HBIU01004915">
    <property type="protein sequence ID" value="CAE0623176.1"/>
    <property type="molecule type" value="Transcribed_RNA"/>
</dbReference>
<keyword evidence="2 4" id="KW-0195">Cyclin</keyword>
<gene>
    <name evidence="8" type="ORF">HAKA00212_LOCUS1841</name>
</gene>
<keyword evidence="1" id="KW-0132">Cell division</keyword>
<feature type="domain" description="Cyclin C-terminal" evidence="7">
    <location>
        <begin position="210"/>
        <end position="331"/>
    </location>
</feature>
<sequence>MAQTKLNNIDTDRGQHPGGGRRAVPKKRSCGESFKTTEEERCYDHFGIEERKKTRKNTSWDTFMGSFSQLQLQEDGVGCELYSFNKEIEQKICFDKHSTEKWSCTTKTMRSILVDWLVLVHHAHSFSVSSLFLAVSILDRYYAATGELPQRNSFQAHGIACLLLATKYHESRPLRIQECVTYTAGSCTAEQVLKVESKILSTIGFRLAVPTVHTFVQIFLSTSSLVPDAQNLTAYISEMCLYEAELLKFAPSLVALSAIFLALSPVGASESERKQTAWEETGKCSNYRMDDFEKCMAAIKGQLKSTIYTRSHRKLEAVDRKYPSARAKLNLAD</sequence>
<dbReference type="InterPro" id="IPR048258">
    <property type="entry name" value="Cyclins_cyclin-box"/>
</dbReference>
<proteinExistence type="inferred from homology"/>
<feature type="region of interest" description="Disordered" evidence="5">
    <location>
        <begin position="1"/>
        <end position="32"/>
    </location>
</feature>
<evidence type="ECO:0000256" key="5">
    <source>
        <dbReference type="SAM" id="MobiDB-lite"/>
    </source>
</evidence>
<keyword evidence="3" id="KW-0131">Cell cycle</keyword>
<dbReference type="Pfam" id="PF00134">
    <property type="entry name" value="Cyclin_N"/>
    <property type="match status" value="1"/>
</dbReference>
<feature type="domain" description="Cyclin-like" evidence="6">
    <location>
        <begin position="214"/>
        <end position="298"/>
    </location>
</feature>
<accession>A0A6V1NEH1</accession>